<feature type="signal peptide" evidence="2">
    <location>
        <begin position="1"/>
        <end position="26"/>
    </location>
</feature>
<dbReference type="RefSeq" id="WP_207673817.1">
    <property type="nucleotide sequence ID" value="NZ_JAFREM010000018.1"/>
</dbReference>
<keyword evidence="2" id="KW-0732">Signal</keyword>
<accession>A0ABS3LBA0</accession>
<evidence type="ECO:0000313" key="3">
    <source>
        <dbReference type="EMBL" id="MBO1306896.1"/>
    </source>
</evidence>
<sequence>MKKRTKQFLCLTLCCTSLLTTLPLKADAQTTNVSVTFTEAKEVPKTPVNPTAPNGELPITGEVPSGEEVVYRQSGWSGTGTDRKRLPTTNDQYNQVLTQLGYLVSLAWLFFFILGKRKEQKIREDHE</sequence>
<comment type="caution">
    <text evidence="3">The sequence shown here is derived from an EMBL/GenBank/DDBJ whole genome shotgun (WGS) entry which is preliminary data.</text>
</comment>
<evidence type="ECO:0000256" key="2">
    <source>
        <dbReference type="SAM" id="SignalP"/>
    </source>
</evidence>
<feature type="transmembrane region" description="Helical" evidence="1">
    <location>
        <begin position="96"/>
        <end position="114"/>
    </location>
</feature>
<feature type="chain" id="PRO_5045285591" description="Gram-positive cocci surface proteins LPxTG domain-containing protein" evidence="2">
    <location>
        <begin position="27"/>
        <end position="127"/>
    </location>
</feature>
<gene>
    <name evidence="3" type="ORF">JZO70_12030</name>
</gene>
<name>A0ABS3LBA0_9ENTE</name>
<evidence type="ECO:0000313" key="4">
    <source>
        <dbReference type="Proteomes" id="UP000664601"/>
    </source>
</evidence>
<organism evidence="3 4">
    <name type="scientific">Candidatus Enterococcus moelleringii</name>
    <dbReference type="NCBI Taxonomy" id="2815325"/>
    <lineage>
        <taxon>Bacteria</taxon>
        <taxon>Bacillati</taxon>
        <taxon>Bacillota</taxon>
        <taxon>Bacilli</taxon>
        <taxon>Lactobacillales</taxon>
        <taxon>Enterococcaceae</taxon>
        <taxon>Enterococcus</taxon>
    </lineage>
</organism>
<keyword evidence="1" id="KW-1133">Transmembrane helix</keyword>
<keyword evidence="4" id="KW-1185">Reference proteome</keyword>
<evidence type="ECO:0008006" key="5">
    <source>
        <dbReference type="Google" id="ProtNLM"/>
    </source>
</evidence>
<proteinExistence type="predicted"/>
<dbReference type="EMBL" id="JAFREM010000018">
    <property type="protein sequence ID" value="MBO1306896.1"/>
    <property type="molecule type" value="Genomic_DNA"/>
</dbReference>
<protein>
    <recommendedName>
        <fullName evidence="5">Gram-positive cocci surface proteins LPxTG domain-containing protein</fullName>
    </recommendedName>
</protein>
<reference evidence="3 4" key="1">
    <citation type="submission" date="2021-03" db="EMBL/GenBank/DDBJ databases">
        <title>Enterococcal diversity collection.</title>
        <authorList>
            <person name="Gilmore M.S."/>
            <person name="Schwartzman J."/>
            <person name="Van Tyne D."/>
            <person name="Martin M."/>
            <person name="Earl A.M."/>
            <person name="Manson A.L."/>
            <person name="Straub T."/>
            <person name="Salamzade R."/>
            <person name="Saavedra J."/>
            <person name="Lebreton F."/>
            <person name="Prichula J."/>
            <person name="Schaufler K."/>
            <person name="Gaca A."/>
            <person name="Sgardioli B."/>
            <person name="Wagenaar J."/>
            <person name="Strong T."/>
        </authorList>
    </citation>
    <scope>NUCLEOTIDE SEQUENCE [LARGE SCALE GENOMIC DNA]</scope>
    <source>
        <strain evidence="3 4">669A</strain>
    </source>
</reference>
<dbReference type="Proteomes" id="UP000664601">
    <property type="component" value="Unassembled WGS sequence"/>
</dbReference>
<keyword evidence="1" id="KW-0812">Transmembrane</keyword>
<keyword evidence="1" id="KW-0472">Membrane</keyword>
<evidence type="ECO:0000256" key="1">
    <source>
        <dbReference type="SAM" id="Phobius"/>
    </source>
</evidence>